<dbReference type="AlphaFoldDB" id="A0AAJ1V274"/>
<dbReference type="RefSeq" id="WP_070609797.1">
    <property type="nucleotide sequence ID" value="NZ_JASOOE010000003.1"/>
</dbReference>
<evidence type="ECO:0000313" key="4">
    <source>
        <dbReference type="Proteomes" id="UP001229251"/>
    </source>
</evidence>
<organism evidence="3 4">
    <name type="scientific">Facklamia hominis</name>
    <dbReference type="NCBI Taxonomy" id="178214"/>
    <lineage>
        <taxon>Bacteria</taxon>
        <taxon>Bacillati</taxon>
        <taxon>Bacillota</taxon>
        <taxon>Bacilli</taxon>
        <taxon>Lactobacillales</taxon>
        <taxon>Aerococcaceae</taxon>
        <taxon>Facklamia</taxon>
    </lineage>
</organism>
<evidence type="ECO:0008006" key="5">
    <source>
        <dbReference type="Google" id="ProtNLM"/>
    </source>
</evidence>
<keyword evidence="2" id="KW-0472">Membrane</keyword>
<proteinExistence type="predicted"/>
<keyword evidence="2" id="KW-1133">Transmembrane helix</keyword>
<dbReference type="Proteomes" id="UP001229251">
    <property type="component" value="Unassembled WGS sequence"/>
</dbReference>
<keyword evidence="2" id="KW-0812">Transmembrane</keyword>
<sequence length="144" mass="16546">MDSSARNQLKHLNQSQRSTRDGSFFTSSFDGSAVKQLDLEPFEQETVDTETLSIPKKGINLSRFVFALLVISSLLLAFLSLYFMWQKQSVHAELLQIQSAQEDQLKEMDILLNNIAQNFDYQKIKEIAEENGMQQSPDRVREID</sequence>
<protein>
    <recommendedName>
        <fullName evidence="5">Cell division protein FtsL</fullName>
    </recommendedName>
</protein>
<feature type="region of interest" description="Disordered" evidence="1">
    <location>
        <begin position="1"/>
        <end position="23"/>
    </location>
</feature>
<dbReference type="EMBL" id="JASOOE010000003">
    <property type="protein sequence ID" value="MDK7186768.1"/>
    <property type="molecule type" value="Genomic_DNA"/>
</dbReference>
<reference evidence="3" key="1">
    <citation type="submission" date="2023-05" db="EMBL/GenBank/DDBJ databases">
        <title>Cataloging the Phylogenetic Diversity of Human Bladder Bacteria.</title>
        <authorList>
            <person name="Du J."/>
        </authorList>
    </citation>
    <scope>NUCLEOTIDE SEQUENCE</scope>
    <source>
        <strain evidence="3">UMB1231</strain>
    </source>
</reference>
<feature type="compositionally biased region" description="Polar residues" evidence="1">
    <location>
        <begin position="1"/>
        <end position="16"/>
    </location>
</feature>
<accession>A0AAJ1V274</accession>
<gene>
    <name evidence="3" type="ORF">QP433_02115</name>
</gene>
<evidence type="ECO:0000256" key="1">
    <source>
        <dbReference type="SAM" id="MobiDB-lite"/>
    </source>
</evidence>
<name>A0AAJ1V274_9LACT</name>
<feature type="transmembrane region" description="Helical" evidence="2">
    <location>
        <begin position="64"/>
        <end position="85"/>
    </location>
</feature>
<evidence type="ECO:0000313" key="3">
    <source>
        <dbReference type="EMBL" id="MDK7186768.1"/>
    </source>
</evidence>
<comment type="caution">
    <text evidence="3">The sequence shown here is derived from an EMBL/GenBank/DDBJ whole genome shotgun (WGS) entry which is preliminary data.</text>
</comment>
<evidence type="ECO:0000256" key="2">
    <source>
        <dbReference type="SAM" id="Phobius"/>
    </source>
</evidence>